<dbReference type="InterPro" id="IPR036286">
    <property type="entry name" value="LexA/Signal_pep-like_sf"/>
</dbReference>
<dbReference type="OrthoDB" id="5464916at2"/>
<dbReference type="Gene3D" id="2.10.109.10">
    <property type="entry name" value="Umud Fragment, subunit A"/>
    <property type="match status" value="1"/>
</dbReference>
<organism evidence="3 4">
    <name type="scientific">Oceanidesulfovibrio marinus</name>
    <dbReference type="NCBI Taxonomy" id="370038"/>
    <lineage>
        <taxon>Bacteria</taxon>
        <taxon>Pseudomonadati</taxon>
        <taxon>Thermodesulfobacteriota</taxon>
        <taxon>Desulfovibrionia</taxon>
        <taxon>Desulfovibrionales</taxon>
        <taxon>Desulfovibrionaceae</taxon>
        <taxon>Oceanidesulfovibrio</taxon>
    </lineage>
</organism>
<evidence type="ECO:0000313" key="3">
    <source>
        <dbReference type="EMBL" id="TVM32472.1"/>
    </source>
</evidence>
<reference evidence="2 5" key="2">
    <citation type="submission" date="2019-04" db="EMBL/GenBank/DDBJ databases">
        <title>Isolation and culture of sulfate reducing bacteria from the cold seep of the South China Sea.</title>
        <authorList>
            <person name="Sun C."/>
            <person name="Liu R."/>
        </authorList>
    </citation>
    <scope>NUCLEOTIDE SEQUENCE [LARGE SCALE GENOMIC DNA]</scope>
    <source>
        <strain evidence="2 5">CS1</strain>
    </source>
</reference>
<dbReference type="GO" id="GO:0003677">
    <property type="term" value="F:DNA binding"/>
    <property type="evidence" value="ECO:0007669"/>
    <property type="project" value="InterPro"/>
</dbReference>
<dbReference type="Gene3D" id="1.10.260.40">
    <property type="entry name" value="lambda repressor-like DNA-binding domains"/>
    <property type="match status" value="1"/>
</dbReference>
<dbReference type="AlphaFoldDB" id="A0A6P1ZEW1"/>
<accession>A0A6P1ZEW1</accession>
<dbReference type="SUPFAM" id="SSF51306">
    <property type="entry name" value="LexA/Signal peptidase"/>
    <property type="match status" value="1"/>
</dbReference>
<dbReference type="CDD" id="cd06529">
    <property type="entry name" value="S24_LexA-like"/>
    <property type="match status" value="1"/>
</dbReference>
<dbReference type="EMBL" id="CP039543">
    <property type="protein sequence ID" value="QJT08691.1"/>
    <property type="molecule type" value="Genomic_DNA"/>
</dbReference>
<dbReference type="InterPro" id="IPR010982">
    <property type="entry name" value="Lambda_DNA-bd_dom_sf"/>
</dbReference>
<dbReference type="EMBL" id="QMIF01000010">
    <property type="protein sequence ID" value="TVM32472.1"/>
    <property type="molecule type" value="Genomic_DNA"/>
</dbReference>
<dbReference type="InterPro" id="IPR010744">
    <property type="entry name" value="Phage_CI_N"/>
</dbReference>
<evidence type="ECO:0000313" key="4">
    <source>
        <dbReference type="Proteomes" id="UP000434052"/>
    </source>
</evidence>
<dbReference type="Pfam" id="PF07022">
    <property type="entry name" value="Phage_CI_repr"/>
    <property type="match status" value="1"/>
</dbReference>
<keyword evidence="5" id="KW-1185">Reference proteome</keyword>
<dbReference type="RefSeq" id="WP_144306092.1">
    <property type="nucleotide sequence ID" value="NZ_CP039543.1"/>
</dbReference>
<dbReference type="Proteomes" id="UP000434052">
    <property type="component" value="Unassembled WGS sequence"/>
</dbReference>
<dbReference type="InterPro" id="IPR039418">
    <property type="entry name" value="LexA-like"/>
</dbReference>
<dbReference type="GO" id="GO:0045892">
    <property type="term" value="P:negative regulation of DNA-templated transcription"/>
    <property type="evidence" value="ECO:0007669"/>
    <property type="project" value="InterPro"/>
</dbReference>
<evidence type="ECO:0000259" key="1">
    <source>
        <dbReference type="Pfam" id="PF07022"/>
    </source>
</evidence>
<dbReference type="CDD" id="cd00093">
    <property type="entry name" value="HTH_XRE"/>
    <property type="match status" value="1"/>
</dbReference>
<dbReference type="Proteomes" id="UP000503251">
    <property type="component" value="Chromosome"/>
</dbReference>
<gene>
    <name evidence="3" type="ORF">DQK91_14430</name>
    <name evidence="2" type="ORF">E8L03_07030</name>
</gene>
<sequence>MQTPYDAETGAAAIIGRMMEASGKNTQKELAVALETIPSTISAWKARGAVPMEWVYRASHLFKVAPEWLTTGETPGKQEQRPDEPGITVLDITGAAVSVRITLPADQQLIGIVYSESGTMKLREYVCRPVVRPWLNEYGEMVPDLGSVPYVMRRVAADSLGDWLSMVCFRAGESLGPILPGDWLLVDTSQTEPVASRFYMIAVGGRLVIRRFEVSAEGGIFVTDREDTPTIHESDAIILGIVLERAGPIYGPQS</sequence>
<evidence type="ECO:0000313" key="2">
    <source>
        <dbReference type="EMBL" id="QJT08691.1"/>
    </source>
</evidence>
<name>A0A6P1ZEW1_9BACT</name>
<feature type="domain" description="Bacteriophage CI repressor N-terminal" evidence="1">
    <location>
        <begin position="13"/>
        <end position="73"/>
    </location>
</feature>
<reference evidence="3 4" key="1">
    <citation type="submission" date="2018-06" db="EMBL/GenBank/DDBJ databases">
        <title>Complete genome of Desulfovibrio marinus P48SEP.</title>
        <authorList>
            <person name="Crispim J.S."/>
            <person name="Vidigal P.M.P."/>
            <person name="Silva L.C.F."/>
            <person name="Araujo L.C."/>
            <person name="Laguardia C.N."/>
            <person name="Dias R.S."/>
            <person name="Sousa M.P."/>
            <person name="Paula S.O."/>
            <person name="Silva C."/>
        </authorList>
    </citation>
    <scope>NUCLEOTIDE SEQUENCE [LARGE SCALE GENOMIC DNA]</scope>
    <source>
        <strain evidence="3 4">P48SEP</strain>
    </source>
</reference>
<evidence type="ECO:0000313" key="5">
    <source>
        <dbReference type="Proteomes" id="UP000503251"/>
    </source>
</evidence>
<dbReference type="InterPro" id="IPR001387">
    <property type="entry name" value="Cro/C1-type_HTH"/>
</dbReference>
<proteinExistence type="predicted"/>
<protein>
    <recommendedName>
        <fullName evidence="1">Bacteriophage CI repressor N-terminal domain-containing protein</fullName>
    </recommendedName>
</protein>